<dbReference type="RefSeq" id="WP_103550876.1">
    <property type="nucleotide sequence ID" value="NZ_KZ626876.1"/>
</dbReference>
<evidence type="ECO:0000313" key="2">
    <source>
        <dbReference type="EMBL" id="PKT71214.1"/>
    </source>
</evidence>
<gene>
    <name evidence="2" type="ORF">CW362_20005</name>
</gene>
<feature type="region of interest" description="Disordered" evidence="1">
    <location>
        <begin position="1"/>
        <end position="40"/>
    </location>
</feature>
<accession>A0A2I0SMU0</accession>
<reference evidence="2 3" key="1">
    <citation type="submission" date="2017-12" db="EMBL/GenBank/DDBJ databases">
        <title>Streptomyces populusis sp. nov., a novel endophytic actinobacterium isolated from stems of Populus adenopoda Maxim.</title>
        <authorList>
            <person name="Wang Z."/>
        </authorList>
    </citation>
    <scope>NUCLEOTIDE SEQUENCE [LARGE SCALE GENOMIC DNA]</scope>
    <source>
        <strain evidence="2 3">A249</strain>
    </source>
</reference>
<comment type="caution">
    <text evidence="2">The sequence shown here is derived from an EMBL/GenBank/DDBJ whole genome shotgun (WGS) entry which is preliminary data.</text>
</comment>
<dbReference type="EMBL" id="PJOS01000037">
    <property type="protein sequence ID" value="PKT71214.1"/>
    <property type="molecule type" value="Genomic_DNA"/>
</dbReference>
<keyword evidence="3" id="KW-1185">Reference proteome</keyword>
<dbReference type="Proteomes" id="UP000236178">
    <property type="component" value="Unassembled WGS sequence"/>
</dbReference>
<name>A0A2I0SMU0_9ACTN</name>
<feature type="compositionally biased region" description="Low complexity" evidence="1">
    <location>
        <begin position="1"/>
        <end position="29"/>
    </location>
</feature>
<organism evidence="2 3">
    <name type="scientific">Streptomyces populi</name>
    <dbReference type="NCBI Taxonomy" id="2058924"/>
    <lineage>
        <taxon>Bacteria</taxon>
        <taxon>Bacillati</taxon>
        <taxon>Actinomycetota</taxon>
        <taxon>Actinomycetes</taxon>
        <taxon>Kitasatosporales</taxon>
        <taxon>Streptomycetaceae</taxon>
        <taxon>Streptomyces</taxon>
    </lineage>
</organism>
<dbReference type="AlphaFoldDB" id="A0A2I0SMU0"/>
<sequence length="403" mass="44547">MSTTLRTSSTVRTPSTARTATTGPRTPASRAHRAHPDARRAAREFVIAPVTITPTKPLTPTHVKGLLWADALFKATATLGPTTLVWNPRMSTLTTQTTAFWNHLDRTEPDTDWSGEDETAIGRRYVEFHRGRPTIDARALDPYFARIERDGWIHPASHRLLELWRTELDLLHVRDPGLTDTRPLTWSERRALAALADRGLLIDHRPHGGPVYLDGARWGVPIRQIVSADGHANYLLPILRSLLPAVAPGRLFLLLFDEGLAVDYLLLDRILAEFGADTTRLPLSRVPIGGKVVSSKYGGWTGSTLSDLSAISGSADADAYRLGMRLYFVGLLDRQCSQSFRVDLLRRCVGRAARILALGPPDEREDPVLPLSPHGYADPHRLACSLLGRRPAPLPALLREVLV</sequence>
<evidence type="ECO:0000313" key="3">
    <source>
        <dbReference type="Proteomes" id="UP000236178"/>
    </source>
</evidence>
<evidence type="ECO:0000256" key="1">
    <source>
        <dbReference type="SAM" id="MobiDB-lite"/>
    </source>
</evidence>
<proteinExistence type="predicted"/>
<dbReference type="OrthoDB" id="3456613at2"/>
<protein>
    <submittedName>
        <fullName evidence="2">Uncharacterized protein</fullName>
    </submittedName>
</protein>